<proteinExistence type="predicted"/>
<evidence type="ECO:0000313" key="2">
    <source>
        <dbReference type="EMBL" id="KAL0189918.1"/>
    </source>
</evidence>
<organism evidence="2 3">
    <name type="scientific">Cirrhinus mrigala</name>
    <name type="common">Mrigala</name>
    <dbReference type="NCBI Taxonomy" id="683832"/>
    <lineage>
        <taxon>Eukaryota</taxon>
        <taxon>Metazoa</taxon>
        <taxon>Chordata</taxon>
        <taxon>Craniata</taxon>
        <taxon>Vertebrata</taxon>
        <taxon>Euteleostomi</taxon>
        <taxon>Actinopterygii</taxon>
        <taxon>Neopterygii</taxon>
        <taxon>Teleostei</taxon>
        <taxon>Ostariophysi</taxon>
        <taxon>Cypriniformes</taxon>
        <taxon>Cyprinidae</taxon>
        <taxon>Labeoninae</taxon>
        <taxon>Labeonini</taxon>
        <taxon>Cirrhinus</taxon>
    </lineage>
</organism>
<dbReference type="PANTHER" id="PTHR47272">
    <property type="entry name" value="DDE_TNP_1_7 DOMAIN-CONTAINING PROTEIN"/>
    <property type="match status" value="1"/>
</dbReference>
<sequence length="80" mass="9097">MQMVMHFTDLALANSWLLYRKDHAICAGPKTRPIQFLQFRMEVATILLAQHHGADADLSTEEEDSNQGVKRHVTELPHVS</sequence>
<dbReference type="EMBL" id="JAMKFB020000007">
    <property type="protein sequence ID" value="KAL0189918.1"/>
    <property type="molecule type" value="Genomic_DNA"/>
</dbReference>
<reference evidence="2 3" key="1">
    <citation type="submission" date="2024-05" db="EMBL/GenBank/DDBJ databases">
        <title>Genome sequencing and assembly of Indian major carp, Cirrhinus mrigala (Hamilton, 1822).</title>
        <authorList>
            <person name="Mohindra V."/>
            <person name="Chowdhury L.M."/>
            <person name="Lal K."/>
            <person name="Jena J.K."/>
        </authorList>
    </citation>
    <scope>NUCLEOTIDE SEQUENCE [LARGE SCALE GENOMIC DNA]</scope>
    <source>
        <strain evidence="2">CM1030</strain>
        <tissue evidence="2">Blood</tissue>
    </source>
</reference>
<dbReference type="AlphaFoldDB" id="A0ABD0QW06"/>
<feature type="region of interest" description="Disordered" evidence="1">
    <location>
        <begin position="55"/>
        <end position="80"/>
    </location>
</feature>
<dbReference type="PANTHER" id="PTHR47272:SF2">
    <property type="entry name" value="PIGGYBAC TRANSPOSABLE ELEMENT-DERIVED PROTEIN 3-LIKE"/>
    <property type="match status" value="1"/>
</dbReference>
<protein>
    <recommendedName>
        <fullName evidence="4">PiggyBac transposable element-derived protein domain-containing protein</fullName>
    </recommendedName>
</protein>
<feature type="non-terminal residue" evidence="2">
    <location>
        <position position="80"/>
    </location>
</feature>
<keyword evidence="3" id="KW-1185">Reference proteome</keyword>
<dbReference type="Proteomes" id="UP001529510">
    <property type="component" value="Unassembled WGS sequence"/>
</dbReference>
<gene>
    <name evidence="2" type="ORF">M9458_017017</name>
</gene>
<name>A0ABD0QW06_CIRMR</name>
<evidence type="ECO:0008006" key="4">
    <source>
        <dbReference type="Google" id="ProtNLM"/>
    </source>
</evidence>
<evidence type="ECO:0000256" key="1">
    <source>
        <dbReference type="SAM" id="MobiDB-lite"/>
    </source>
</evidence>
<accession>A0ABD0QW06</accession>
<evidence type="ECO:0000313" key="3">
    <source>
        <dbReference type="Proteomes" id="UP001529510"/>
    </source>
</evidence>
<comment type="caution">
    <text evidence="2">The sequence shown here is derived from an EMBL/GenBank/DDBJ whole genome shotgun (WGS) entry which is preliminary data.</text>
</comment>